<protein>
    <submittedName>
        <fullName evidence="2">Uncharacterized protein</fullName>
    </submittedName>
</protein>
<feature type="transmembrane region" description="Helical" evidence="1">
    <location>
        <begin position="84"/>
        <end position="105"/>
    </location>
</feature>
<comment type="caution">
    <text evidence="2">The sequence shown here is derived from an EMBL/GenBank/DDBJ whole genome shotgun (WGS) entry which is preliminary data.</text>
</comment>
<reference evidence="2 3" key="1">
    <citation type="submission" date="2019-05" db="EMBL/GenBank/DDBJ databases">
        <title>Another draft genome of Portunus trituberculatus and its Hox gene families provides insights of decapod evolution.</title>
        <authorList>
            <person name="Jeong J.-H."/>
            <person name="Song I."/>
            <person name="Kim S."/>
            <person name="Choi T."/>
            <person name="Kim D."/>
            <person name="Ryu S."/>
            <person name="Kim W."/>
        </authorList>
    </citation>
    <scope>NUCLEOTIDE SEQUENCE [LARGE SCALE GENOMIC DNA]</scope>
    <source>
        <tissue evidence="2">Muscle</tissue>
    </source>
</reference>
<dbReference type="AlphaFoldDB" id="A0A5B7J2M1"/>
<sequence length="109" mass="11898">MRNSLSMAPGKLRQIVCPLLVWESVCGEAEPEREGVPSWCSCMGESPGRAPDEGKCFLAAEPYSLYQVLVPALSQPLATGGGCVVGSLAVVTFEVFWALIIKWLLQWQR</sequence>
<evidence type="ECO:0000256" key="1">
    <source>
        <dbReference type="SAM" id="Phobius"/>
    </source>
</evidence>
<evidence type="ECO:0000313" key="3">
    <source>
        <dbReference type="Proteomes" id="UP000324222"/>
    </source>
</evidence>
<keyword evidence="1" id="KW-0812">Transmembrane</keyword>
<keyword evidence="1" id="KW-1133">Transmembrane helix</keyword>
<dbReference type="Proteomes" id="UP000324222">
    <property type="component" value="Unassembled WGS sequence"/>
</dbReference>
<keyword evidence="1" id="KW-0472">Membrane</keyword>
<evidence type="ECO:0000313" key="2">
    <source>
        <dbReference type="EMBL" id="MPC87148.1"/>
    </source>
</evidence>
<organism evidence="2 3">
    <name type="scientific">Portunus trituberculatus</name>
    <name type="common">Swimming crab</name>
    <name type="synonym">Neptunus trituberculatus</name>
    <dbReference type="NCBI Taxonomy" id="210409"/>
    <lineage>
        <taxon>Eukaryota</taxon>
        <taxon>Metazoa</taxon>
        <taxon>Ecdysozoa</taxon>
        <taxon>Arthropoda</taxon>
        <taxon>Crustacea</taxon>
        <taxon>Multicrustacea</taxon>
        <taxon>Malacostraca</taxon>
        <taxon>Eumalacostraca</taxon>
        <taxon>Eucarida</taxon>
        <taxon>Decapoda</taxon>
        <taxon>Pleocyemata</taxon>
        <taxon>Brachyura</taxon>
        <taxon>Eubrachyura</taxon>
        <taxon>Portunoidea</taxon>
        <taxon>Portunidae</taxon>
        <taxon>Portuninae</taxon>
        <taxon>Portunus</taxon>
    </lineage>
</organism>
<dbReference type="EMBL" id="VSRR010073629">
    <property type="protein sequence ID" value="MPC87148.1"/>
    <property type="molecule type" value="Genomic_DNA"/>
</dbReference>
<name>A0A5B7J2M1_PORTR</name>
<accession>A0A5B7J2M1</accession>
<gene>
    <name evidence="2" type="ORF">E2C01_082001</name>
</gene>
<proteinExistence type="predicted"/>
<keyword evidence="3" id="KW-1185">Reference proteome</keyword>